<dbReference type="Proteomes" id="UP000775547">
    <property type="component" value="Unassembled WGS sequence"/>
</dbReference>
<dbReference type="OrthoDB" id="443402at2759"/>
<dbReference type="PANTHER" id="PTHR21451:SF0">
    <property type="entry name" value="HISTONE-LYSINE N-METHYLTRANSFERASE, H3 LYSINE-79 SPECIFIC"/>
    <property type="match status" value="1"/>
</dbReference>
<evidence type="ECO:0000256" key="11">
    <source>
        <dbReference type="RuleBase" id="RU271113"/>
    </source>
</evidence>
<evidence type="ECO:0000256" key="5">
    <source>
        <dbReference type="ARBA" id="ARBA00022679"/>
    </source>
</evidence>
<dbReference type="InterPro" id="IPR030445">
    <property type="entry name" value="H3-K79_meTrfase"/>
</dbReference>
<keyword evidence="7 11" id="KW-0156">Chromatin regulator</keyword>
<dbReference type="InterPro" id="IPR029063">
    <property type="entry name" value="SAM-dependent_MTases_sf"/>
</dbReference>
<name>A0A9P7GA77_9AGAR</name>
<comment type="function">
    <text evidence="11">Histone methyltransferase that specifically trimethylates histone H3 to form H3K79me3. This methylation is required for telomere silencing and for the pachytene checkpoint during the meiotic cell cycle by allowing the recruitment of RAD9 to double strand breaks. Nucleosomes are preferred as substrate compared to free histone.</text>
</comment>
<comment type="activity regulation">
    <text evidence="11">Ubiquitination of histone H2B to form H2BK123ub1 is required for efficient DOT1 methyltransferase activity on histone H3.</text>
</comment>
<organism evidence="14 15">
    <name type="scientific">Asterophora parasitica</name>
    <dbReference type="NCBI Taxonomy" id="117018"/>
    <lineage>
        <taxon>Eukaryota</taxon>
        <taxon>Fungi</taxon>
        <taxon>Dikarya</taxon>
        <taxon>Basidiomycota</taxon>
        <taxon>Agaricomycotina</taxon>
        <taxon>Agaricomycetes</taxon>
        <taxon>Agaricomycetidae</taxon>
        <taxon>Agaricales</taxon>
        <taxon>Tricholomatineae</taxon>
        <taxon>Lyophyllaceae</taxon>
        <taxon>Asterophora</taxon>
    </lineage>
</organism>
<feature type="compositionally biased region" description="Basic and acidic residues" evidence="12">
    <location>
        <begin position="87"/>
        <end position="98"/>
    </location>
</feature>
<dbReference type="Gene3D" id="3.40.50.150">
    <property type="entry name" value="Vaccinia Virus protein VP39"/>
    <property type="match status" value="1"/>
</dbReference>
<dbReference type="GO" id="GO:0000077">
    <property type="term" value="P:DNA damage checkpoint signaling"/>
    <property type="evidence" value="ECO:0007669"/>
    <property type="project" value="TreeGrafter"/>
</dbReference>
<feature type="domain" description="DOT1" evidence="13">
    <location>
        <begin position="278"/>
        <end position="616"/>
    </location>
</feature>
<evidence type="ECO:0000256" key="4">
    <source>
        <dbReference type="ARBA" id="ARBA00022603"/>
    </source>
</evidence>
<gene>
    <name evidence="14" type="ORF">DXG03_001983</name>
</gene>
<feature type="compositionally biased region" description="Low complexity" evidence="12">
    <location>
        <begin position="55"/>
        <end position="73"/>
    </location>
</feature>
<evidence type="ECO:0000313" key="15">
    <source>
        <dbReference type="Proteomes" id="UP000775547"/>
    </source>
</evidence>
<comment type="caution">
    <text evidence="14">The sequence shown here is derived from an EMBL/GenBank/DDBJ whole genome shotgun (WGS) entry which is preliminary data.</text>
</comment>
<feature type="compositionally biased region" description="Low complexity" evidence="12">
    <location>
        <begin position="108"/>
        <end position="123"/>
    </location>
</feature>
<dbReference type="Pfam" id="PF08123">
    <property type="entry name" value="DOT1"/>
    <property type="match status" value="1"/>
</dbReference>
<keyword evidence="5 11" id="KW-0808">Transferase</keyword>
<dbReference type="PANTHER" id="PTHR21451">
    <property type="entry name" value="HISTONE H3 METHYLTRANSFERASE"/>
    <property type="match status" value="1"/>
</dbReference>
<dbReference type="GO" id="GO:0006281">
    <property type="term" value="P:DNA repair"/>
    <property type="evidence" value="ECO:0007669"/>
    <property type="project" value="TreeGrafter"/>
</dbReference>
<dbReference type="GO" id="GO:0005634">
    <property type="term" value="C:nucleus"/>
    <property type="evidence" value="ECO:0007669"/>
    <property type="project" value="UniProtKB-SubCell"/>
</dbReference>
<dbReference type="GO" id="GO:0032259">
    <property type="term" value="P:methylation"/>
    <property type="evidence" value="ECO:0007669"/>
    <property type="project" value="UniProtKB-KW"/>
</dbReference>
<evidence type="ECO:0000256" key="10">
    <source>
        <dbReference type="ARBA" id="ARBA00047770"/>
    </source>
</evidence>
<feature type="compositionally biased region" description="Low complexity" evidence="12">
    <location>
        <begin position="306"/>
        <end position="321"/>
    </location>
</feature>
<feature type="region of interest" description="Disordered" evidence="12">
    <location>
        <begin position="1"/>
        <end position="172"/>
    </location>
</feature>
<keyword evidence="4 11" id="KW-0489">Methyltransferase</keyword>
<dbReference type="AlphaFoldDB" id="A0A9P7GA77"/>
<evidence type="ECO:0000256" key="6">
    <source>
        <dbReference type="ARBA" id="ARBA00022691"/>
    </source>
</evidence>
<evidence type="ECO:0000256" key="7">
    <source>
        <dbReference type="ARBA" id="ARBA00022853"/>
    </source>
</evidence>
<dbReference type="PROSITE" id="PS51569">
    <property type="entry name" value="DOT1"/>
    <property type="match status" value="1"/>
</dbReference>
<evidence type="ECO:0000256" key="9">
    <source>
        <dbReference type="ARBA" id="ARBA00029821"/>
    </source>
</evidence>
<keyword evidence="15" id="KW-1185">Reference proteome</keyword>
<dbReference type="InterPro" id="IPR025789">
    <property type="entry name" value="DOT1_dom"/>
</dbReference>
<reference evidence="14" key="1">
    <citation type="submission" date="2020-07" db="EMBL/GenBank/DDBJ databases">
        <authorList>
            <person name="Nieuwenhuis M."/>
            <person name="Van De Peppel L.J.J."/>
        </authorList>
    </citation>
    <scope>NUCLEOTIDE SEQUENCE</scope>
    <source>
        <strain evidence="14">AP01</strain>
        <tissue evidence="14">Mycelium</tissue>
    </source>
</reference>
<comment type="miscellaneous">
    <text evidence="11">In contrast to other lysine histone methyltransferases, it does not contain a SET domain, suggesting the existence of another mechanism for methylation of lysine residues of histones.</text>
</comment>
<keyword evidence="8 11" id="KW-0539">Nucleus</keyword>
<comment type="subcellular location">
    <subcellularLocation>
        <location evidence="1 11">Nucleus</location>
    </subcellularLocation>
</comment>
<evidence type="ECO:0000256" key="3">
    <source>
        <dbReference type="ARBA" id="ARBA00020987"/>
    </source>
</evidence>
<evidence type="ECO:0000313" key="14">
    <source>
        <dbReference type="EMBL" id="KAG5646907.1"/>
    </source>
</evidence>
<evidence type="ECO:0000259" key="13">
    <source>
        <dbReference type="PROSITE" id="PS51569"/>
    </source>
</evidence>
<dbReference type="SUPFAM" id="SSF53335">
    <property type="entry name" value="S-adenosyl-L-methionine-dependent methyltransferases"/>
    <property type="match status" value="1"/>
</dbReference>
<comment type="similarity">
    <text evidence="11">Belongs to the class I-like SAM-binding methyltransferase superfamily. DOT1 family.</text>
</comment>
<comment type="catalytic activity">
    <reaction evidence="10 11">
        <text>L-lysyl(79)-[histone H3] + 3 S-adenosyl-L-methionine = N(6),N(6),N(6)-trimethyl-L-lysyl(79)-[histone H3] + 3 S-adenosyl-L-homocysteine + 3 H(+)</text>
        <dbReference type="Rhea" id="RHEA:60328"/>
        <dbReference type="Rhea" id="RHEA-COMP:15549"/>
        <dbReference type="Rhea" id="RHEA-COMP:15552"/>
        <dbReference type="ChEBI" id="CHEBI:15378"/>
        <dbReference type="ChEBI" id="CHEBI:29969"/>
        <dbReference type="ChEBI" id="CHEBI:57856"/>
        <dbReference type="ChEBI" id="CHEBI:59789"/>
        <dbReference type="ChEBI" id="CHEBI:61961"/>
        <dbReference type="EC" id="2.1.1.360"/>
    </reaction>
</comment>
<keyword evidence="6 11" id="KW-0949">S-adenosyl-L-methionine</keyword>
<sequence>MLSTPPSRPSSSDLGFFSSSKSSNSVASSSTVVVKTRITHQPAPAPHRRVPAAPPKSLSASPTSSSPLSSPPSLKRRKSSSPAVVEPPREVKRLRAEGPNKSYKPRKTSSTTSSKSASRASSRQGSLPPSPEPIYRTSRSRSTSQFPGIEDGPPQTRTWITSEDGVPGPSHLSSEKVVKRLMKSYKPYFKNLDDPTDYSFKPNPTFYPVAELEYPNNDSVERFILLAPKDKDHYNPIMDLETSLYTIIEHYLTPQQQTLFGTIPKETLLDDSESPTASPGPSPSPPHSQPSDDDPSPLNPHDDSDSSLSSLSSISSSNSGGTSISIIRAVQRAIHRQDGPLFVRAINSANQILRILKYPPIPADLFSAAPINTLKHSVNPWREHGMPKKVLMRIIEENYQRSVGPHVQSLKQYEAFSSTVYGELMPSLVHEMIEITKLRENSLFLDLGSGVGNVCAQASLQTGCRSYGIELMPGPAKIAREMKEHLAVRCRMWGVRLGEIELEEGNMLESPRVNELIPKADVVLVDNKVFEQSLNEALRPKFLDLKEGAIVISLKPFVSSLNARVTERNVDDISAIFDVTERPYHSGSVSWGNGGGSYFIHRVDRGGYAEIRRRFENSRAGSGRSTRTRNSR</sequence>
<dbReference type="FunFam" id="3.40.50.150:FF:000033">
    <property type="entry name" value="Histone-lysine N-methyltransferase, H3 lysine-79 specific"/>
    <property type="match status" value="1"/>
</dbReference>
<evidence type="ECO:0000256" key="2">
    <source>
        <dbReference type="ARBA" id="ARBA00012190"/>
    </source>
</evidence>
<dbReference type="GO" id="GO:0140956">
    <property type="term" value="F:histone H3K79 trimethyltransferase activity"/>
    <property type="evidence" value="ECO:0007669"/>
    <property type="project" value="UniProtKB-EC"/>
</dbReference>
<evidence type="ECO:0000256" key="1">
    <source>
        <dbReference type="ARBA" id="ARBA00004123"/>
    </source>
</evidence>
<accession>A0A9P7GA77</accession>
<evidence type="ECO:0000256" key="12">
    <source>
        <dbReference type="SAM" id="MobiDB-lite"/>
    </source>
</evidence>
<dbReference type="EC" id="2.1.1.360" evidence="2 11"/>
<proteinExistence type="inferred from homology"/>
<protein>
    <recommendedName>
        <fullName evidence="3 11">Histone-lysine N-methyltransferase, H3 lysine-79 specific</fullName>
        <ecNumber evidence="2 11">2.1.1.360</ecNumber>
    </recommendedName>
    <alternativeName>
        <fullName evidence="9 11">Histone H3-K79 methyltransferase</fullName>
    </alternativeName>
</protein>
<reference evidence="14" key="2">
    <citation type="submission" date="2021-10" db="EMBL/GenBank/DDBJ databases">
        <title>Phylogenomics reveals ancestral predisposition of the termite-cultivated fungus Termitomyces towards a domesticated lifestyle.</title>
        <authorList>
            <person name="Auxier B."/>
            <person name="Grum-Grzhimaylo A."/>
            <person name="Cardenas M.E."/>
            <person name="Lodge J.D."/>
            <person name="Laessoe T."/>
            <person name="Pedersen O."/>
            <person name="Smith M.E."/>
            <person name="Kuyper T.W."/>
            <person name="Franco-Molano E.A."/>
            <person name="Baroni T.J."/>
            <person name="Aanen D.K."/>
        </authorList>
    </citation>
    <scope>NUCLEOTIDE SEQUENCE</scope>
    <source>
        <strain evidence="14">AP01</strain>
        <tissue evidence="14">Mycelium</tissue>
    </source>
</reference>
<evidence type="ECO:0000256" key="8">
    <source>
        <dbReference type="ARBA" id="ARBA00023242"/>
    </source>
</evidence>
<feature type="region of interest" description="Disordered" evidence="12">
    <location>
        <begin position="268"/>
        <end position="321"/>
    </location>
</feature>
<dbReference type="CDD" id="cd02440">
    <property type="entry name" value="AdoMet_MTases"/>
    <property type="match status" value="1"/>
</dbReference>
<feature type="compositionally biased region" description="Pro residues" evidence="12">
    <location>
        <begin position="278"/>
        <end position="288"/>
    </location>
</feature>
<feature type="compositionally biased region" description="Low complexity" evidence="12">
    <location>
        <begin position="9"/>
        <end position="30"/>
    </location>
</feature>
<dbReference type="EMBL" id="JABCKV010000015">
    <property type="protein sequence ID" value="KAG5646907.1"/>
    <property type="molecule type" value="Genomic_DNA"/>
</dbReference>